<evidence type="ECO:0000313" key="2">
    <source>
        <dbReference type="EMBL" id="AMU87062.1"/>
    </source>
</evidence>
<reference evidence="6 7" key="2">
    <citation type="submission" date="2018-05" db="EMBL/GenBank/DDBJ databases">
        <title>Draft genome sequences of Dehalococcoides mccartyi strains RC and KS.</title>
        <authorList>
            <person name="Higgins S.A."/>
            <person name="Padilla-Crespo E."/>
            <person name="Loeffler F.E."/>
        </authorList>
    </citation>
    <scope>NUCLEOTIDE SEQUENCE [LARGE SCALE GENOMIC DNA]</scope>
    <source>
        <strain evidence="4 6">KS</strain>
        <strain evidence="3 7">RC</strain>
    </source>
</reference>
<organism evidence="2 5">
    <name type="scientific">Dehalococcoides mccartyi</name>
    <dbReference type="NCBI Taxonomy" id="61435"/>
    <lineage>
        <taxon>Bacteria</taxon>
        <taxon>Bacillati</taxon>
        <taxon>Chloroflexota</taxon>
        <taxon>Dehalococcoidia</taxon>
        <taxon>Dehalococcoidales</taxon>
        <taxon>Dehalococcoidaceae</taxon>
        <taxon>Dehalococcoides</taxon>
    </lineage>
</organism>
<dbReference type="RefSeq" id="WP_012984489.1">
    <property type="nucleotide sequence ID" value="NZ_CP011127.1"/>
</dbReference>
<dbReference type="PATRIC" id="fig|61435.8.peg.1232"/>
<dbReference type="EMBL" id="CP011127">
    <property type="protein sequence ID" value="AMU87062.1"/>
    <property type="molecule type" value="Genomic_DNA"/>
</dbReference>
<dbReference type="Proteomes" id="UP000249146">
    <property type="component" value="Unassembled WGS sequence"/>
</dbReference>
<evidence type="ECO:0000313" key="6">
    <source>
        <dbReference type="Proteomes" id="UP000248786"/>
    </source>
</evidence>
<gene>
    <name evidence="4" type="ORF">C1G86_1299</name>
    <name evidence="3" type="ORF">C1G87_1262</name>
    <name evidence="2" type="ORF">Dm11a5_1236</name>
</gene>
<evidence type="ECO:0000256" key="1">
    <source>
        <dbReference type="SAM" id="Phobius"/>
    </source>
</evidence>
<keyword evidence="1" id="KW-0472">Membrane</keyword>
<feature type="transmembrane region" description="Helical" evidence="1">
    <location>
        <begin position="6"/>
        <end position="23"/>
    </location>
</feature>
<proteinExistence type="predicted"/>
<keyword evidence="1" id="KW-1133">Transmembrane helix</keyword>
<sequence>MEWYEILLIVVVLWAVAHTYMDMQMKKQVEKLQKEFDSHKH</sequence>
<dbReference type="EMBL" id="QGLC01000011">
    <property type="protein sequence ID" value="RAL69246.1"/>
    <property type="molecule type" value="Genomic_DNA"/>
</dbReference>
<name>A0A142VBC6_9CHLR</name>
<accession>A0A142VBC6</accession>
<dbReference type="AlphaFoldDB" id="A0A142VBC6"/>
<evidence type="ECO:0000313" key="4">
    <source>
        <dbReference type="EMBL" id="RAL70374.1"/>
    </source>
</evidence>
<evidence type="ECO:0000313" key="7">
    <source>
        <dbReference type="Proteomes" id="UP000249146"/>
    </source>
</evidence>
<evidence type="ECO:0000313" key="3">
    <source>
        <dbReference type="EMBL" id="RAL69246.1"/>
    </source>
</evidence>
<dbReference type="Proteomes" id="UP000076394">
    <property type="component" value="Chromosome"/>
</dbReference>
<keyword evidence="1" id="KW-0812">Transmembrane</keyword>
<evidence type="ECO:0000313" key="5">
    <source>
        <dbReference type="Proteomes" id="UP000076394"/>
    </source>
</evidence>
<protein>
    <submittedName>
        <fullName evidence="2">Uncharacterized protein</fullName>
    </submittedName>
</protein>
<reference evidence="2 5" key="1">
    <citation type="submission" date="2015-03" db="EMBL/GenBank/DDBJ databases">
        <title>Genomic characterization of Dehalococcoides mccartyi strain 11a5, an unusal plasmid-containing chloroethene dechlorinator.</title>
        <authorList>
            <person name="Zhao S."/>
            <person name="Ding C."/>
            <person name="He J."/>
        </authorList>
    </citation>
    <scope>NUCLEOTIDE SEQUENCE [LARGE SCALE GENOMIC DNA]</scope>
    <source>
        <strain evidence="2 5">11a5</strain>
    </source>
</reference>
<dbReference type="Proteomes" id="UP000248786">
    <property type="component" value="Unassembled WGS sequence"/>
</dbReference>
<dbReference type="EMBL" id="QGLD01000011">
    <property type="protein sequence ID" value="RAL70374.1"/>
    <property type="molecule type" value="Genomic_DNA"/>
</dbReference>